<dbReference type="Pfam" id="PF00150">
    <property type="entry name" value="Cellulase"/>
    <property type="match status" value="1"/>
</dbReference>
<dbReference type="SUPFAM" id="SSF51445">
    <property type="entry name" value="(Trans)glycosidases"/>
    <property type="match status" value="1"/>
</dbReference>
<keyword evidence="2 4" id="KW-0378">Hydrolase</keyword>
<evidence type="ECO:0000256" key="3">
    <source>
        <dbReference type="ARBA" id="ARBA00023295"/>
    </source>
</evidence>
<keyword evidence="5" id="KW-0732">Signal</keyword>
<feature type="chain" id="PRO_5040191397" evidence="5">
    <location>
        <begin position="21"/>
        <end position="406"/>
    </location>
</feature>
<keyword evidence="3 4" id="KW-0326">Glycosidase</keyword>
<dbReference type="Proteomes" id="UP000807469">
    <property type="component" value="Unassembled WGS sequence"/>
</dbReference>
<comment type="similarity">
    <text evidence="1 4">Belongs to the glycosyl hydrolase 5 (cellulase A) family.</text>
</comment>
<reference evidence="7" key="1">
    <citation type="submission" date="2020-11" db="EMBL/GenBank/DDBJ databases">
        <authorList>
            <consortium name="DOE Joint Genome Institute"/>
            <person name="Ahrendt S."/>
            <person name="Riley R."/>
            <person name="Andreopoulos W."/>
            <person name="Labutti K."/>
            <person name="Pangilinan J."/>
            <person name="Ruiz-Duenas F.J."/>
            <person name="Barrasa J.M."/>
            <person name="Sanchez-Garcia M."/>
            <person name="Camarero S."/>
            <person name="Miyauchi S."/>
            <person name="Serrano A."/>
            <person name="Linde D."/>
            <person name="Babiker R."/>
            <person name="Drula E."/>
            <person name="Ayuso-Fernandez I."/>
            <person name="Pacheco R."/>
            <person name="Padilla G."/>
            <person name="Ferreira P."/>
            <person name="Barriuso J."/>
            <person name="Kellner H."/>
            <person name="Castanera R."/>
            <person name="Alfaro M."/>
            <person name="Ramirez L."/>
            <person name="Pisabarro A.G."/>
            <person name="Kuo A."/>
            <person name="Tritt A."/>
            <person name="Lipzen A."/>
            <person name="He G."/>
            <person name="Yan M."/>
            <person name="Ng V."/>
            <person name="Cullen D."/>
            <person name="Martin F."/>
            <person name="Rosso M.-N."/>
            <person name="Henrissat B."/>
            <person name="Hibbett D."/>
            <person name="Martinez A.T."/>
            <person name="Grigoriev I.V."/>
        </authorList>
    </citation>
    <scope>NUCLEOTIDE SEQUENCE</scope>
    <source>
        <strain evidence="7">CIRM-BRFM 674</strain>
    </source>
</reference>
<accession>A0A9P5Z106</accession>
<sequence length="406" mass="45828">MKPFTLAALFTLSFVPNSFAALSFGFPYGNTKVRGVNLGGWLVLESWITPSLFDATNNSRIIDEYTFGKYQSSKVASATLKKHWDTWITEKDFKDIAAAGLNHVRIPIGYWAFDISTGEPYVQGQLPYLNKAVDWAAKYNLKVIVDLHGAPGSQNGFDNSGQAKSTIDWHKVPKNVKRTNAIIKRIAVMYKDRTGVVSAITPLNESFYYDAYGAIRWPYGTSKQSEFAMIISDAFQPTSYWRNWMSYPKWEGVIMDTHIYQVFSNYENSLSWDQHIGAACAKANNMKSATLWQIVGEWSTAPTDCTNSRSFFSRGSGSRYEGTYPGSTRIGSCKGLTGSGATFSASYKAFLRKFWEAQVITYEKAQGWIMWTWKTEHADDWSYQAGLKYGWIPKNPTSYKYPKVCG</sequence>
<comment type="caution">
    <text evidence="7">The sequence shown here is derived from an EMBL/GenBank/DDBJ whole genome shotgun (WGS) entry which is preliminary data.</text>
</comment>
<protein>
    <submittedName>
        <fullName evidence="7">Glycoside hydrolase family 5 protein</fullName>
    </submittedName>
</protein>
<dbReference type="Gene3D" id="3.20.20.80">
    <property type="entry name" value="Glycosidases"/>
    <property type="match status" value="1"/>
</dbReference>
<dbReference type="InterPro" id="IPR017853">
    <property type="entry name" value="GH"/>
</dbReference>
<dbReference type="GO" id="GO:0005576">
    <property type="term" value="C:extracellular region"/>
    <property type="evidence" value="ECO:0007669"/>
    <property type="project" value="TreeGrafter"/>
</dbReference>
<evidence type="ECO:0000259" key="6">
    <source>
        <dbReference type="Pfam" id="PF00150"/>
    </source>
</evidence>
<gene>
    <name evidence="7" type="ORF">BDN70DRAFT_932594</name>
</gene>
<dbReference type="OrthoDB" id="62120at2759"/>
<feature type="domain" description="Glycoside hydrolase family 5" evidence="6">
    <location>
        <begin position="76"/>
        <end position="194"/>
    </location>
</feature>
<keyword evidence="8" id="KW-1185">Reference proteome</keyword>
<evidence type="ECO:0000256" key="4">
    <source>
        <dbReference type="RuleBase" id="RU361153"/>
    </source>
</evidence>
<evidence type="ECO:0000256" key="1">
    <source>
        <dbReference type="ARBA" id="ARBA00005641"/>
    </source>
</evidence>
<dbReference type="PANTHER" id="PTHR31297:SF42">
    <property type="entry name" value="GLYCOSIDE HYDROLASE FAMILY 5 DOMAIN-CONTAINING PROTEIN"/>
    <property type="match status" value="1"/>
</dbReference>
<dbReference type="PANTHER" id="PTHR31297">
    <property type="entry name" value="GLUCAN ENDO-1,6-BETA-GLUCOSIDASE B"/>
    <property type="match status" value="1"/>
</dbReference>
<proteinExistence type="inferred from homology"/>
<dbReference type="GO" id="GO:0009986">
    <property type="term" value="C:cell surface"/>
    <property type="evidence" value="ECO:0007669"/>
    <property type="project" value="TreeGrafter"/>
</dbReference>
<name>A0A9P5Z106_9AGAR</name>
<evidence type="ECO:0000256" key="5">
    <source>
        <dbReference type="SAM" id="SignalP"/>
    </source>
</evidence>
<dbReference type="InterPro" id="IPR050386">
    <property type="entry name" value="Glycosyl_hydrolase_5"/>
</dbReference>
<dbReference type="InterPro" id="IPR001547">
    <property type="entry name" value="Glyco_hydro_5"/>
</dbReference>
<evidence type="ECO:0000313" key="8">
    <source>
        <dbReference type="Proteomes" id="UP000807469"/>
    </source>
</evidence>
<evidence type="ECO:0000256" key="2">
    <source>
        <dbReference type="ARBA" id="ARBA00022801"/>
    </source>
</evidence>
<feature type="signal peptide" evidence="5">
    <location>
        <begin position="1"/>
        <end position="20"/>
    </location>
</feature>
<dbReference type="GO" id="GO:0009251">
    <property type="term" value="P:glucan catabolic process"/>
    <property type="evidence" value="ECO:0007669"/>
    <property type="project" value="TreeGrafter"/>
</dbReference>
<evidence type="ECO:0000313" key="7">
    <source>
        <dbReference type="EMBL" id="KAF9479442.1"/>
    </source>
</evidence>
<dbReference type="GO" id="GO:0008422">
    <property type="term" value="F:beta-glucosidase activity"/>
    <property type="evidence" value="ECO:0007669"/>
    <property type="project" value="TreeGrafter"/>
</dbReference>
<organism evidence="7 8">
    <name type="scientific">Pholiota conissans</name>
    <dbReference type="NCBI Taxonomy" id="109636"/>
    <lineage>
        <taxon>Eukaryota</taxon>
        <taxon>Fungi</taxon>
        <taxon>Dikarya</taxon>
        <taxon>Basidiomycota</taxon>
        <taxon>Agaricomycotina</taxon>
        <taxon>Agaricomycetes</taxon>
        <taxon>Agaricomycetidae</taxon>
        <taxon>Agaricales</taxon>
        <taxon>Agaricineae</taxon>
        <taxon>Strophariaceae</taxon>
        <taxon>Pholiota</taxon>
    </lineage>
</organism>
<dbReference type="EMBL" id="MU155213">
    <property type="protein sequence ID" value="KAF9479442.1"/>
    <property type="molecule type" value="Genomic_DNA"/>
</dbReference>
<dbReference type="AlphaFoldDB" id="A0A9P5Z106"/>